<dbReference type="PROSITE" id="PS51704">
    <property type="entry name" value="GP_PDE"/>
    <property type="match status" value="1"/>
</dbReference>
<dbReference type="STRING" id="159291.SAMN05920897_10621"/>
<keyword evidence="3" id="KW-1185">Reference proteome</keyword>
<dbReference type="GO" id="GO:0008081">
    <property type="term" value="F:phosphoric diester hydrolase activity"/>
    <property type="evidence" value="ECO:0007669"/>
    <property type="project" value="InterPro"/>
</dbReference>
<organism evidence="2 3">
    <name type="scientific">Alkalispirochaeta americana</name>
    <dbReference type="NCBI Taxonomy" id="159291"/>
    <lineage>
        <taxon>Bacteria</taxon>
        <taxon>Pseudomonadati</taxon>
        <taxon>Spirochaetota</taxon>
        <taxon>Spirochaetia</taxon>
        <taxon>Spirochaetales</taxon>
        <taxon>Spirochaetaceae</taxon>
        <taxon>Alkalispirochaeta</taxon>
    </lineage>
</organism>
<proteinExistence type="predicted"/>
<evidence type="ECO:0000313" key="2">
    <source>
        <dbReference type="EMBL" id="SIQ25677.1"/>
    </source>
</evidence>
<dbReference type="CDD" id="cd08561">
    <property type="entry name" value="GDPD_cytoplasmic_ScUgpQ2_like"/>
    <property type="match status" value="1"/>
</dbReference>
<dbReference type="SUPFAM" id="SSF51695">
    <property type="entry name" value="PLC-like phosphodiesterases"/>
    <property type="match status" value="1"/>
</dbReference>
<dbReference type="InterPro" id="IPR030395">
    <property type="entry name" value="GP_PDE_dom"/>
</dbReference>
<dbReference type="PANTHER" id="PTHR46211:SF14">
    <property type="entry name" value="GLYCEROPHOSPHODIESTER PHOSPHODIESTERASE"/>
    <property type="match status" value="1"/>
</dbReference>
<dbReference type="AlphaFoldDB" id="A0A1N6RA46"/>
<dbReference type="Pfam" id="PF03009">
    <property type="entry name" value="GDPD"/>
    <property type="match status" value="1"/>
</dbReference>
<dbReference type="PANTHER" id="PTHR46211">
    <property type="entry name" value="GLYCEROPHOSPHORYL DIESTER PHOSPHODIESTERASE"/>
    <property type="match status" value="1"/>
</dbReference>
<sequence>MKRILLWAAVVLISAAGGAWISLALTARSVRVHPFFQALPQDRAAVIAHRGGSGLWPENTLEAFRGALAIGSDVLEMDVHGTAEGEPVVIHDETVDRTTDGTGRVRSFTLKELQKLDAAHHWESLRDTGVVVPSLRQVFESFPREVLMVVEIKESNPALTDAVVDLVQEFRREETTLLGSFHQEVLQQVRTRDFRLATHLGQGEVIPFMAAAWFFSEGLYTPPGEALLVPPRSGLVPVATRRFVRAARNRGVFFAVWTVNDPDQMRRLLARGVQGIITDRPDLAVSAATDAGL</sequence>
<dbReference type="Gene3D" id="3.20.20.190">
    <property type="entry name" value="Phosphatidylinositol (PI) phosphodiesterase"/>
    <property type="match status" value="1"/>
</dbReference>
<dbReference type="EMBL" id="FTMS01000006">
    <property type="protein sequence ID" value="SIQ25677.1"/>
    <property type="molecule type" value="Genomic_DNA"/>
</dbReference>
<accession>A0A1N6RA46</accession>
<name>A0A1N6RA46_9SPIO</name>
<protein>
    <submittedName>
        <fullName evidence="2">Glycerophosphoryl diester phosphodiesterase</fullName>
    </submittedName>
</protein>
<reference evidence="2 3" key="1">
    <citation type="submission" date="2017-01" db="EMBL/GenBank/DDBJ databases">
        <authorList>
            <person name="Mah S.A."/>
            <person name="Swanson W.J."/>
            <person name="Moy G.W."/>
            <person name="Vacquier V.D."/>
        </authorList>
    </citation>
    <scope>NUCLEOTIDE SEQUENCE [LARGE SCALE GENOMIC DNA]</scope>
    <source>
        <strain evidence="2 3">ASpG1</strain>
    </source>
</reference>
<evidence type="ECO:0000313" key="3">
    <source>
        <dbReference type="Proteomes" id="UP000186400"/>
    </source>
</evidence>
<dbReference type="InterPro" id="IPR017946">
    <property type="entry name" value="PLC-like_Pdiesterase_TIM-brl"/>
</dbReference>
<dbReference type="GO" id="GO:0006629">
    <property type="term" value="P:lipid metabolic process"/>
    <property type="evidence" value="ECO:0007669"/>
    <property type="project" value="InterPro"/>
</dbReference>
<dbReference type="Proteomes" id="UP000186400">
    <property type="component" value="Unassembled WGS sequence"/>
</dbReference>
<gene>
    <name evidence="2" type="ORF">SAMN05920897_10621</name>
</gene>
<dbReference type="OrthoDB" id="384721at2"/>
<feature type="domain" description="GP-PDE" evidence="1">
    <location>
        <begin position="44"/>
        <end position="288"/>
    </location>
</feature>
<dbReference type="PROSITE" id="PS50007">
    <property type="entry name" value="PIPLC_X_DOMAIN"/>
    <property type="match status" value="1"/>
</dbReference>
<evidence type="ECO:0000259" key="1">
    <source>
        <dbReference type="PROSITE" id="PS51704"/>
    </source>
</evidence>
<dbReference type="RefSeq" id="WP_076488313.1">
    <property type="nucleotide sequence ID" value="NZ_FTMS01000006.1"/>
</dbReference>